<evidence type="ECO:0000313" key="3">
    <source>
        <dbReference type="Proteomes" id="UP000887566"/>
    </source>
</evidence>
<reference evidence="4" key="1">
    <citation type="submission" date="2022-11" db="UniProtKB">
        <authorList>
            <consortium name="WormBaseParasite"/>
        </authorList>
    </citation>
    <scope>IDENTIFICATION</scope>
</reference>
<protein>
    <submittedName>
        <fullName evidence="4">Secreted protein</fullName>
    </submittedName>
</protein>
<evidence type="ECO:0000259" key="2">
    <source>
        <dbReference type="Pfam" id="PF23003"/>
    </source>
</evidence>
<dbReference type="InterPro" id="IPR040282">
    <property type="entry name" value="Mig-18-like"/>
</dbReference>
<feature type="chain" id="PRO_5037939415" evidence="1">
    <location>
        <begin position="18"/>
        <end position="447"/>
    </location>
</feature>
<sequence>MWIKISLICAIVSILNAQSPTSSSSSNSGTTSEIRTILIPTLVGTGGTLSRTVTSGSNPVISVGGGPDSVQTSHVQVISGVPLPSGTFQLVPANAAGDAPFTIQIVNANGQPSSSANGVLVPSGSLSAVGQTRQLNDGTVVRDCFDASSGMHTHGEQFVRGSSFKYKCNNGTAEVIACIATQRANFAAIEIGKSLDVNGFWHKCEYFETNQSVRYTQEASCFANGKEWHEGETFRSNAFKMRCETWGYAIAGCYYFDSNGEQKELEVGGSAEVGNLRHNCEKDPTVKGRVKYYVQAMGCVKNGKNYKANEEWTENHLRYKCNENGAFEVQGCILDSGKLLPIGGSFAFNHTAHRCYRIGITTYYHEFSCDYPGLPSCASADQPQAAEAVGSGLPPGWRVIDANGRPVGAASAVVSDQSATTLLRGNGQPIDGLIAVGEIIAPKTNDG</sequence>
<dbReference type="PANTHER" id="PTHR35572">
    <property type="entry name" value="PROTEIN CBG04538-RELATED"/>
    <property type="match status" value="1"/>
</dbReference>
<feature type="signal peptide" evidence="1">
    <location>
        <begin position="1"/>
        <end position="17"/>
    </location>
</feature>
<organism evidence="3 4">
    <name type="scientific">Plectus sambesii</name>
    <dbReference type="NCBI Taxonomy" id="2011161"/>
    <lineage>
        <taxon>Eukaryota</taxon>
        <taxon>Metazoa</taxon>
        <taxon>Ecdysozoa</taxon>
        <taxon>Nematoda</taxon>
        <taxon>Chromadorea</taxon>
        <taxon>Plectida</taxon>
        <taxon>Plectina</taxon>
        <taxon>Plectoidea</taxon>
        <taxon>Plectidae</taxon>
        <taxon>Plectus</taxon>
    </lineage>
</organism>
<proteinExistence type="predicted"/>
<keyword evidence="3" id="KW-1185">Reference proteome</keyword>
<dbReference type="InterPro" id="IPR055119">
    <property type="entry name" value="Mig18_Fn1"/>
</dbReference>
<name>A0A914UNM7_9BILA</name>
<feature type="domain" description="Abnormal cell migration protein 18-like fibronectin type I" evidence="2">
    <location>
        <begin position="298"/>
        <end position="359"/>
    </location>
</feature>
<dbReference type="AlphaFoldDB" id="A0A914UNM7"/>
<dbReference type="Proteomes" id="UP000887566">
    <property type="component" value="Unplaced"/>
</dbReference>
<dbReference type="Pfam" id="PF23003">
    <property type="entry name" value="Fn1_2"/>
    <property type="match status" value="2"/>
</dbReference>
<dbReference type="WBParaSite" id="PSAMB.scaffold11051size3633.g33827.t1">
    <property type="protein sequence ID" value="PSAMB.scaffold11051size3633.g33827.t1"/>
    <property type="gene ID" value="PSAMB.scaffold11051size3633.g33827"/>
</dbReference>
<accession>A0A914UNM7</accession>
<feature type="domain" description="Abnormal cell migration protein 18-like fibronectin type I" evidence="2">
    <location>
        <begin position="220"/>
        <end position="285"/>
    </location>
</feature>
<evidence type="ECO:0000313" key="4">
    <source>
        <dbReference type="WBParaSite" id="PSAMB.scaffold11051size3633.g33827.t1"/>
    </source>
</evidence>
<dbReference type="PANTHER" id="PTHR35572:SF4">
    <property type="entry name" value="PROTEIN CBG15747"/>
    <property type="match status" value="1"/>
</dbReference>
<evidence type="ECO:0000256" key="1">
    <source>
        <dbReference type="SAM" id="SignalP"/>
    </source>
</evidence>
<keyword evidence="1" id="KW-0732">Signal</keyword>